<dbReference type="STRING" id="1391654.AKJ09_03106"/>
<dbReference type="InterPro" id="IPR027417">
    <property type="entry name" value="P-loop_NTPase"/>
</dbReference>
<dbReference type="InterPro" id="IPR011006">
    <property type="entry name" value="CheY-like_superfamily"/>
</dbReference>
<feature type="compositionally biased region" description="Low complexity" evidence="8">
    <location>
        <begin position="17"/>
        <end position="35"/>
    </location>
</feature>
<dbReference type="InterPro" id="IPR003593">
    <property type="entry name" value="AAA+_ATPase"/>
</dbReference>
<dbReference type="Gene3D" id="1.10.10.60">
    <property type="entry name" value="Homeodomain-like"/>
    <property type="match status" value="1"/>
</dbReference>
<dbReference type="InterPro" id="IPR002197">
    <property type="entry name" value="HTH_Fis"/>
</dbReference>
<dbReference type="PROSITE" id="PS00688">
    <property type="entry name" value="SIGMA54_INTERACT_3"/>
    <property type="match status" value="1"/>
</dbReference>
<keyword evidence="2" id="KW-0067">ATP-binding</keyword>
<evidence type="ECO:0000256" key="4">
    <source>
        <dbReference type="ARBA" id="ARBA00023125"/>
    </source>
</evidence>
<dbReference type="SUPFAM" id="SSF52540">
    <property type="entry name" value="P-loop containing nucleoside triphosphate hydrolases"/>
    <property type="match status" value="1"/>
</dbReference>
<dbReference type="AlphaFoldDB" id="A0A0K1PSE2"/>
<evidence type="ECO:0000256" key="1">
    <source>
        <dbReference type="ARBA" id="ARBA00022741"/>
    </source>
</evidence>
<accession>A0A0K1PSE2</accession>
<dbReference type="PANTHER" id="PTHR32071">
    <property type="entry name" value="TRANSCRIPTIONAL REGULATORY PROTEIN"/>
    <property type="match status" value="1"/>
</dbReference>
<evidence type="ECO:0000256" key="5">
    <source>
        <dbReference type="ARBA" id="ARBA00023159"/>
    </source>
</evidence>
<name>A0A0K1PSE2_9BACT</name>
<protein>
    <submittedName>
        <fullName evidence="11">Response regulator of zinc sigma-54-dependent two-component system</fullName>
    </submittedName>
</protein>
<dbReference type="FunFam" id="1.10.8.60:FF:000014">
    <property type="entry name" value="DNA-binding transcriptional regulator NtrC"/>
    <property type="match status" value="1"/>
</dbReference>
<dbReference type="InterPro" id="IPR025943">
    <property type="entry name" value="Sigma_54_int_dom_ATP-bd_2"/>
</dbReference>
<evidence type="ECO:0000256" key="3">
    <source>
        <dbReference type="ARBA" id="ARBA00023015"/>
    </source>
</evidence>
<gene>
    <name evidence="11" type="ORF">AKJ09_03106</name>
</gene>
<dbReference type="Gene3D" id="1.10.8.60">
    <property type="match status" value="1"/>
</dbReference>
<dbReference type="SMART" id="SM00382">
    <property type="entry name" value="AAA"/>
    <property type="match status" value="1"/>
</dbReference>
<dbReference type="EMBL" id="CP012333">
    <property type="protein sequence ID" value="AKU96442.1"/>
    <property type="molecule type" value="Genomic_DNA"/>
</dbReference>
<dbReference type="SUPFAM" id="SSF46689">
    <property type="entry name" value="Homeodomain-like"/>
    <property type="match status" value="1"/>
</dbReference>
<feature type="domain" description="Response regulatory" evidence="10">
    <location>
        <begin position="75"/>
        <end position="189"/>
    </location>
</feature>
<dbReference type="Pfam" id="PF02954">
    <property type="entry name" value="HTH_8"/>
    <property type="match status" value="1"/>
</dbReference>
<evidence type="ECO:0000256" key="2">
    <source>
        <dbReference type="ARBA" id="ARBA00022840"/>
    </source>
</evidence>
<dbReference type="GO" id="GO:0043565">
    <property type="term" value="F:sequence-specific DNA binding"/>
    <property type="evidence" value="ECO:0007669"/>
    <property type="project" value="InterPro"/>
</dbReference>
<dbReference type="PROSITE" id="PS50110">
    <property type="entry name" value="RESPONSE_REGULATORY"/>
    <property type="match status" value="1"/>
</dbReference>
<dbReference type="FunFam" id="3.40.50.300:FF:000006">
    <property type="entry name" value="DNA-binding transcriptional regulator NtrC"/>
    <property type="match status" value="1"/>
</dbReference>
<dbReference type="Pfam" id="PF00072">
    <property type="entry name" value="Response_reg"/>
    <property type="match status" value="1"/>
</dbReference>
<organism evidence="11 12">
    <name type="scientific">Labilithrix luteola</name>
    <dbReference type="NCBI Taxonomy" id="1391654"/>
    <lineage>
        <taxon>Bacteria</taxon>
        <taxon>Pseudomonadati</taxon>
        <taxon>Myxococcota</taxon>
        <taxon>Polyangia</taxon>
        <taxon>Polyangiales</taxon>
        <taxon>Labilitrichaceae</taxon>
        <taxon>Labilithrix</taxon>
    </lineage>
</organism>
<dbReference type="PROSITE" id="PS00676">
    <property type="entry name" value="SIGMA54_INTERACT_2"/>
    <property type="match status" value="1"/>
</dbReference>
<dbReference type="Proteomes" id="UP000064967">
    <property type="component" value="Chromosome"/>
</dbReference>
<evidence type="ECO:0000259" key="10">
    <source>
        <dbReference type="PROSITE" id="PS50110"/>
    </source>
</evidence>
<dbReference type="PROSITE" id="PS50045">
    <property type="entry name" value="SIGMA54_INTERACT_4"/>
    <property type="match status" value="1"/>
</dbReference>
<dbReference type="InterPro" id="IPR001789">
    <property type="entry name" value="Sig_transdc_resp-reg_receiver"/>
</dbReference>
<dbReference type="Pfam" id="PF25601">
    <property type="entry name" value="AAA_lid_14"/>
    <property type="match status" value="1"/>
</dbReference>
<evidence type="ECO:0000313" key="12">
    <source>
        <dbReference type="Proteomes" id="UP000064967"/>
    </source>
</evidence>
<feature type="compositionally biased region" description="Polar residues" evidence="8">
    <location>
        <begin position="1"/>
        <end position="16"/>
    </location>
</feature>
<proteinExistence type="predicted"/>
<dbReference type="Pfam" id="PF00158">
    <property type="entry name" value="Sigma54_activat"/>
    <property type="match status" value="1"/>
</dbReference>
<dbReference type="SMART" id="SM00448">
    <property type="entry name" value="REC"/>
    <property type="match status" value="1"/>
</dbReference>
<keyword evidence="3" id="KW-0805">Transcription regulation</keyword>
<evidence type="ECO:0000259" key="9">
    <source>
        <dbReference type="PROSITE" id="PS50045"/>
    </source>
</evidence>
<dbReference type="InterPro" id="IPR025662">
    <property type="entry name" value="Sigma_54_int_dom_ATP-bd_1"/>
</dbReference>
<feature type="modified residue" description="4-aspartylphosphate" evidence="7">
    <location>
        <position position="124"/>
    </location>
</feature>
<keyword evidence="7" id="KW-0597">Phosphoprotein</keyword>
<dbReference type="KEGG" id="llu:AKJ09_03106"/>
<dbReference type="Gene3D" id="3.40.50.300">
    <property type="entry name" value="P-loop containing nucleotide triphosphate hydrolases"/>
    <property type="match status" value="1"/>
</dbReference>
<dbReference type="CDD" id="cd00009">
    <property type="entry name" value="AAA"/>
    <property type="match status" value="1"/>
</dbReference>
<sequence>MRETRVSTSTPAITSEASLVRASSLKSSSRARSASEGPVTQGSARAKNRRPSRSTVWRDALSLSAMAPNTASKGTILVVDDDPAMCEFLEQGLGTFGFSVEGLTSEAQALERIERADLDAVVTDLRMRGMGGHELCRAIVARRPDLPVLVLTAFGTYETAVDAIRVGAYDFLSKPVQLDTLAIALTRATDRSVLRREVQRLRRSLDETQGFGEILGESPSMRRVYRLLSRIAGSDSSVLLTGESGTGKELVARALHTNGSRPEGPFVAINCAAMPEPLLEAELFGHEKGAFTDAKTGRAGLLVLANGGTLFLDEIGDMPMGLQVKLLRAVQERTVRPVGGRREVPFDARIITATNRDLEGLIELGRFREDLYFRVNVIQVELPPLRARGQDVLLLAQAFLQKIAGRTGTEVTGIDPEAASKLLAYAWPGNVRELQNCIERAVALAHGELVTVQDLPDRIARTRPAHQLPAMPDDEAGIVPLEELERGYILRALELVGGSRARAAKLLGLDRTTLWRKLERYRLIDEKNETKTWS</sequence>
<dbReference type="PROSITE" id="PS00675">
    <property type="entry name" value="SIGMA54_INTERACT_1"/>
    <property type="match status" value="1"/>
</dbReference>
<dbReference type="Gene3D" id="3.40.50.2300">
    <property type="match status" value="1"/>
</dbReference>
<dbReference type="GO" id="GO:0000160">
    <property type="term" value="P:phosphorelay signal transduction system"/>
    <property type="evidence" value="ECO:0007669"/>
    <property type="project" value="InterPro"/>
</dbReference>
<keyword evidence="6" id="KW-0804">Transcription</keyword>
<dbReference type="GO" id="GO:0005524">
    <property type="term" value="F:ATP binding"/>
    <property type="evidence" value="ECO:0007669"/>
    <property type="project" value="UniProtKB-KW"/>
</dbReference>
<keyword evidence="1" id="KW-0547">Nucleotide-binding</keyword>
<dbReference type="SUPFAM" id="SSF52172">
    <property type="entry name" value="CheY-like"/>
    <property type="match status" value="1"/>
</dbReference>
<reference evidence="11 12" key="1">
    <citation type="submission" date="2015-08" db="EMBL/GenBank/DDBJ databases">
        <authorList>
            <person name="Babu N.S."/>
            <person name="Beckwith C.J."/>
            <person name="Beseler K.G."/>
            <person name="Brison A."/>
            <person name="Carone J.V."/>
            <person name="Caskin T.P."/>
            <person name="Diamond M."/>
            <person name="Durham M.E."/>
            <person name="Foxe J.M."/>
            <person name="Go M."/>
            <person name="Henderson B.A."/>
            <person name="Jones I.B."/>
            <person name="McGettigan J.A."/>
            <person name="Micheletti S.J."/>
            <person name="Nasrallah M.E."/>
            <person name="Ortiz D."/>
            <person name="Piller C.R."/>
            <person name="Privatt S.R."/>
            <person name="Schneider S.L."/>
            <person name="Sharp S."/>
            <person name="Smith T.C."/>
            <person name="Stanton J.D."/>
            <person name="Ullery H.E."/>
            <person name="Wilson R.J."/>
            <person name="Serrano M.G."/>
            <person name="Buck G."/>
            <person name="Lee V."/>
            <person name="Wang Y."/>
            <person name="Carvalho R."/>
            <person name="Voegtly L."/>
            <person name="Shi R."/>
            <person name="Duckworth R."/>
            <person name="Johnson A."/>
            <person name="Loviza R."/>
            <person name="Walstead R."/>
            <person name="Shah Z."/>
            <person name="Kiflezghi M."/>
            <person name="Wade K."/>
            <person name="Ball S.L."/>
            <person name="Bradley K.W."/>
            <person name="Asai D.J."/>
            <person name="Bowman C.A."/>
            <person name="Russell D.A."/>
            <person name="Pope W.H."/>
            <person name="Jacobs-Sera D."/>
            <person name="Hendrix R.W."/>
            <person name="Hatfull G.F."/>
        </authorList>
    </citation>
    <scope>NUCLEOTIDE SEQUENCE [LARGE SCALE GENOMIC DNA]</scope>
    <source>
        <strain evidence="11 12">DSM 27648</strain>
    </source>
</reference>
<dbReference type="InterPro" id="IPR002078">
    <property type="entry name" value="Sigma_54_int"/>
</dbReference>
<dbReference type="InterPro" id="IPR025944">
    <property type="entry name" value="Sigma_54_int_dom_CS"/>
</dbReference>
<feature type="region of interest" description="Disordered" evidence="8">
    <location>
        <begin position="1"/>
        <end position="54"/>
    </location>
</feature>
<evidence type="ECO:0000256" key="6">
    <source>
        <dbReference type="ARBA" id="ARBA00023163"/>
    </source>
</evidence>
<keyword evidence="5" id="KW-0010">Activator</keyword>
<keyword evidence="12" id="KW-1185">Reference proteome</keyword>
<dbReference type="PRINTS" id="PR01590">
    <property type="entry name" value="HTHFIS"/>
</dbReference>
<evidence type="ECO:0000313" key="11">
    <source>
        <dbReference type="EMBL" id="AKU96442.1"/>
    </source>
</evidence>
<dbReference type="InterPro" id="IPR058031">
    <property type="entry name" value="AAA_lid_NorR"/>
</dbReference>
<dbReference type="InterPro" id="IPR009057">
    <property type="entry name" value="Homeodomain-like_sf"/>
</dbReference>
<evidence type="ECO:0000256" key="8">
    <source>
        <dbReference type="SAM" id="MobiDB-lite"/>
    </source>
</evidence>
<evidence type="ECO:0000256" key="7">
    <source>
        <dbReference type="PROSITE-ProRule" id="PRU00169"/>
    </source>
</evidence>
<feature type="domain" description="Sigma-54 factor interaction" evidence="9">
    <location>
        <begin position="214"/>
        <end position="443"/>
    </location>
</feature>
<keyword evidence="4" id="KW-0238">DNA-binding</keyword>
<dbReference type="GO" id="GO:0006355">
    <property type="term" value="P:regulation of DNA-templated transcription"/>
    <property type="evidence" value="ECO:0007669"/>
    <property type="project" value="InterPro"/>
</dbReference>